<proteinExistence type="inferred from homology"/>
<feature type="transmembrane region" description="Helical" evidence="7">
    <location>
        <begin position="223"/>
        <end position="243"/>
    </location>
</feature>
<evidence type="ECO:0000259" key="8">
    <source>
        <dbReference type="Pfam" id="PF01529"/>
    </source>
</evidence>
<comment type="catalytic activity">
    <reaction evidence="7">
        <text>L-cysteinyl-[protein] + hexadecanoyl-CoA = S-hexadecanoyl-L-cysteinyl-[protein] + CoA</text>
        <dbReference type="Rhea" id="RHEA:36683"/>
        <dbReference type="Rhea" id="RHEA-COMP:10131"/>
        <dbReference type="Rhea" id="RHEA-COMP:11032"/>
        <dbReference type="ChEBI" id="CHEBI:29950"/>
        <dbReference type="ChEBI" id="CHEBI:57287"/>
        <dbReference type="ChEBI" id="CHEBI:57379"/>
        <dbReference type="ChEBI" id="CHEBI:74151"/>
        <dbReference type="EC" id="2.3.1.225"/>
    </reaction>
</comment>
<dbReference type="InterPro" id="IPR039859">
    <property type="entry name" value="PFA4/ZDH16/20/ERF2-like"/>
</dbReference>
<dbReference type="Proteomes" id="UP000186698">
    <property type="component" value="Chromosome 6L"/>
</dbReference>
<evidence type="ECO:0000256" key="3">
    <source>
        <dbReference type="ARBA" id="ARBA00022692"/>
    </source>
</evidence>
<comment type="similarity">
    <text evidence="7">Belongs to the DHHC palmitoyltransferase family.</text>
</comment>
<dbReference type="KEGG" id="xla:121394458"/>
<dbReference type="OrthoDB" id="9909019at2759"/>
<keyword evidence="4 7" id="KW-1133">Transmembrane helix</keyword>
<dbReference type="GO" id="GO:0016188">
    <property type="term" value="P:synaptic vesicle maturation"/>
    <property type="evidence" value="ECO:0000318"/>
    <property type="project" value="GO_Central"/>
</dbReference>
<evidence type="ECO:0000256" key="4">
    <source>
        <dbReference type="ARBA" id="ARBA00022989"/>
    </source>
</evidence>
<dbReference type="GO" id="GO:0005783">
    <property type="term" value="C:endoplasmic reticulum"/>
    <property type="evidence" value="ECO:0000318"/>
    <property type="project" value="GO_Central"/>
</dbReference>
<evidence type="ECO:0000313" key="10">
    <source>
        <dbReference type="RefSeq" id="XP_041421547.1"/>
    </source>
</evidence>
<keyword evidence="2 7" id="KW-0808">Transferase</keyword>
<evidence type="ECO:0000256" key="5">
    <source>
        <dbReference type="ARBA" id="ARBA00023136"/>
    </source>
</evidence>
<dbReference type="RefSeq" id="XP_041421547.1">
    <property type="nucleotide sequence ID" value="XM_041565613.1"/>
</dbReference>
<evidence type="ECO:0000256" key="1">
    <source>
        <dbReference type="ARBA" id="ARBA00004141"/>
    </source>
</evidence>
<evidence type="ECO:0000256" key="7">
    <source>
        <dbReference type="RuleBase" id="RU079119"/>
    </source>
</evidence>
<keyword evidence="6 7" id="KW-0012">Acyltransferase</keyword>
<keyword evidence="5 7" id="KW-0472">Membrane</keyword>
<feature type="domain" description="Palmitoyltransferase DHHC" evidence="8">
    <location>
        <begin position="138"/>
        <end position="259"/>
    </location>
</feature>
<dbReference type="PROSITE" id="PS50216">
    <property type="entry name" value="DHHC"/>
    <property type="match status" value="1"/>
</dbReference>
<evidence type="ECO:0000256" key="2">
    <source>
        <dbReference type="ARBA" id="ARBA00022679"/>
    </source>
</evidence>
<feature type="transmembrane region" description="Helical" evidence="7">
    <location>
        <begin position="65"/>
        <end position="83"/>
    </location>
</feature>
<keyword evidence="3 7" id="KW-0812">Transmembrane</keyword>
<keyword evidence="9" id="KW-1185">Reference proteome</keyword>
<dbReference type="PANTHER" id="PTHR12246">
    <property type="entry name" value="PALMITOYLTRANSFERASE ZDHHC16"/>
    <property type="match status" value="1"/>
</dbReference>
<dbReference type="AlphaFoldDB" id="A0A8J1KW71"/>
<evidence type="ECO:0000256" key="6">
    <source>
        <dbReference type="ARBA" id="ARBA00023315"/>
    </source>
</evidence>
<dbReference type="GO" id="GO:0019706">
    <property type="term" value="F:protein-cysteine S-palmitoyltransferase activity"/>
    <property type="evidence" value="ECO:0000318"/>
    <property type="project" value="GO_Central"/>
</dbReference>
<evidence type="ECO:0000313" key="9">
    <source>
        <dbReference type="Proteomes" id="UP000186698"/>
    </source>
</evidence>
<dbReference type="Pfam" id="PF01529">
    <property type="entry name" value="DHHC"/>
    <property type="match status" value="1"/>
</dbReference>
<dbReference type="GO" id="GO:0005794">
    <property type="term" value="C:Golgi apparatus"/>
    <property type="evidence" value="ECO:0000318"/>
    <property type="project" value="GO_Central"/>
</dbReference>
<dbReference type="GO" id="GO:0006612">
    <property type="term" value="P:protein targeting to membrane"/>
    <property type="evidence" value="ECO:0000318"/>
    <property type="project" value="GO_Central"/>
</dbReference>
<feature type="transmembrane region" description="Helical" evidence="7">
    <location>
        <begin position="33"/>
        <end position="59"/>
    </location>
</feature>
<reference evidence="10" key="1">
    <citation type="submission" date="2025-08" db="UniProtKB">
        <authorList>
            <consortium name="RefSeq"/>
        </authorList>
    </citation>
    <scope>IDENTIFICATION</scope>
    <source>
        <strain evidence="10">J_2021</strain>
        <tissue evidence="10">Erythrocytes</tissue>
    </source>
</reference>
<comment type="subcellular location">
    <subcellularLocation>
        <location evidence="1">Membrane</location>
        <topology evidence="1">Multi-pass membrane protein</topology>
    </subcellularLocation>
</comment>
<dbReference type="InterPro" id="IPR001594">
    <property type="entry name" value="Palmitoyltrfase_DHHC"/>
</dbReference>
<name>A0A8J1KW71_XENLA</name>
<feature type="transmembrane region" description="Helical" evidence="7">
    <location>
        <begin position="184"/>
        <end position="211"/>
    </location>
</feature>
<accession>A0A8J1KW71</accession>
<dbReference type="EC" id="2.3.1.225" evidence="7"/>
<organism evidence="9 10">
    <name type="scientific">Xenopus laevis</name>
    <name type="common">African clawed frog</name>
    <dbReference type="NCBI Taxonomy" id="8355"/>
    <lineage>
        <taxon>Eukaryota</taxon>
        <taxon>Metazoa</taxon>
        <taxon>Chordata</taxon>
        <taxon>Craniata</taxon>
        <taxon>Vertebrata</taxon>
        <taxon>Euteleostomi</taxon>
        <taxon>Amphibia</taxon>
        <taxon>Batrachia</taxon>
        <taxon>Anura</taxon>
        <taxon>Pipoidea</taxon>
        <taxon>Pipidae</taxon>
        <taxon>Xenopodinae</taxon>
        <taxon>Xenopus</taxon>
        <taxon>Xenopus</taxon>
    </lineage>
</organism>
<protein>
    <recommendedName>
        <fullName evidence="7">Palmitoyltransferase</fullName>
        <ecNumber evidence="7">2.3.1.225</ecNumber>
    </recommendedName>
</protein>
<dbReference type="GO" id="GO:0016020">
    <property type="term" value="C:membrane"/>
    <property type="evidence" value="ECO:0007669"/>
    <property type="project" value="UniProtKB-SubCell"/>
</dbReference>
<sequence>MEKQEENYKIIYIDEEKMDKEENYACKRRKSRVLVTLIIGLLVTCYYIFVVELCIFTVPSQELKATFLVMFHILFLLCVWSYLRVVITPPAVPPETFRLSESDKQLYLSEERPEVQEQILSRAAKNLPLYYNIDSKTPIKYCRKCQFIKPDRCHHCTACDICILKVDHHCVFLNNCVGFSNYKFFLLFLLYVPLLLIFTSAVSLYCSILFWTGQVTNMDSKDSVIALFCMSTMFCIIFCYRYIYEHYSLVLMNDTLLEFNEGIHCKYNPYDLGYRKNWRQVFGNKKRYWFIPIFSSLGDGSSFPLGDAKEDIEKNGAIDCQTSK</sequence>
<dbReference type="GeneID" id="121394458"/>
<comment type="domain">
    <text evidence="7">The DHHC domain is required for palmitoyltransferase activity.</text>
</comment>
<gene>
    <name evidence="10" type="primary">LOC121394458</name>
</gene>